<dbReference type="EMBL" id="JACSQK010000002">
    <property type="protein sequence ID" value="MBD7959444.1"/>
    <property type="molecule type" value="Genomic_DNA"/>
</dbReference>
<feature type="transmembrane region" description="Helical" evidence="1">
    <location>
        <begin position="50"/>
        <end position="72"/>
    </location>
</feature>
<evidence type="ECO:0000313" key="2">
    <source>
        <dbReference type="EMBL" id="MBD7959444.1"/>
    </source>
</evidence>
<evidence type="ECO:0000256" key="1">
    <source>
        <dbReference type="SAM" id="Phobius"/>
    </source>
</evidence>
<proteinExistence type="predicted"/>
<protein>
    <submittedName>
        <fullName evidence="2">AzlD domain-containing protein</fullName>
    </submittedName>
</protein>
<keyword evidence="1" id="KW-0812">Transmembrane</keyword>
<keyword evidence="1" id="KW-1133">Transmembrane helix</keyword>
<accession>A0ABR8S8N7</accession>
<dbReference type="Pfam" id="PF05437">
    <property type="entry name" value="AzlD"/>
    <property type="match status" value="1"/>
</dbReference>
<dbReference type="Proteomes" id="UP000634919">
    <property type="component" value="Unassembled WGS sequence"/>
</dbReference>
<organism evidence="2 3">
    <name type="scientific">Comamonas avium</name>
    <dbReference type="NCBI Taxonomy" id="2762231"/>
    <lineage>
        <taxon>Bacteria</taxon>
        <taxon>Pseudomonadati</taxon>
        <taxon>Pseudomonadota</taxon>
        <taxon>Betaproteobacteria</taxon>
        <taxon>Burkholderiales</taxon>
        <taxon>Comamonadaceae</taxon>
        <taxon>Comamonas</taxon>
    </lineage>
</organism>
<feature type="transmembrane region" description="Helical" evidence="1">
    <location>
        <begin position="93"/>
        <end position="111"/>
    </location>
</feature>
<gene>
    <name evidence="2" type="ORF">H9646_03040</name>
</gene>
<dbReference type="RefSeq" id="WP_191721870.1">
    <property type="nucleotide sequence ID" value="NZ_JACSQK010000002.1"/>
</dbReference>
<name>A0ABR8S8N7_9BURK</name>
<reference evidence="2 3" key="1">
    <citation type="submission" date="2020-08" db="EMBL/GenBank/DDBJ databases">
        <title>A Genomic Blueprint of the Chicken Gut Microbiome.</title>
        <authorList>
            <person name="Gilroy R."/>
            <person name="Ravi A."/>
            <person name="Getino M."/>
            <person name="Pursley I."/>
            <person name="Horton D.L."/>
            <person name="Alikhan N.-F."/>
            <person name="Baker D."/>
            <person name="Gharbi K."/>
            <person name="Hall N."/>
            <person name="Watson M."/>
            <person name="Adriaenssens E.M."/>
            <person name="Foster-Nyarko E."/>
            <person name="Jarju S."/>
            <person name="Secka A."/>
            <person name="Antonio M."/>
            <person name="Oren A."/>
            <person name="Chaudhuri R."/>
            <person name="La Ragione R.M."/>
            <person name="Hildebrand F."/>
            <person name="Pallen M.J."/>
        </authorList>
    </citation>
    <scope>NUCLEOTIDE SEQUENCE [LARGE SCALE GENOMIC DNA]</scope>
    <source>
        <strain evidence="2 3">Sa2CVA6</strain>
    </source>
</reference>
<dbReference type="InterPro" id="IPR008407">
    <property type="entry name" value="Brnchd-chn_aa_trnsp_AzlD"/>
</dbReference>
<keyword evidence="3" id="KW-1185">Reference proteome</keyword>
<evidence type="ECO:0000313" key="3">
    <source>
        <dbReference type="Proteomes" id="UP000634919"/>
    </source>
</evidence>
<comment type="caution">
    <text evidence="2">The sequence shown here is derived from an EMBL/GenBank/DDBJ whole genome shotgun (WGS) entry which is preliminary data.</text>
</comment>
<feature type="transmembrane region" description="Helical" evidence="1">
    <location>
        <begin position="7"/>
        <end position="30"/>
    </location>
</feature>
<keyword evidence="1" id="KW-0472">Membrane</keyword>
<sequence>MSGQWSGVLPWVATFGLAVVTVVTRAFFMIPEREVPMPEWFKRGLKYAPLAALAAVIAPEILMSQGALITTLADARLPAALCASIYFVCKRGILGTIVVGMAVYLPLHIIWGW</sequence>